<keyword evidence="7 9" id="KW-0472">Membrane</keyword>
<dbReference type="InterPro" id="IPR008271">
    <property type="entry name" value="Ser/Thr_kinase_AS"/>
</dbReference>
<dbReference type="Pfam" id="PF00560">
    <property type="entry name" value="LRR_1"/>
    <property type="match status" value="4"/>
</dbReference>
<protein>
    <recommendedName>
        <fullName evidence="10">Protein kinase domain-containing protein</fullName>
    </recommendedName>
</protein>
<dbReference type="InterPro" id="IPR011009">
    <property type="entry name" value="Kinase-like_dom_sf"/>
</dbReference>
<evidence type="ECO:0000256" key="7">
    <source>
        <dbReference type="ARBA" id="ARBA00023136"/>
    </source>
</evidence>
<dbReference type="GO" id="GO:0005524">
    <property type="term" value="F:ATP binding"/>
    <property type="evidence" value="ECO:0007669"/>
    <property type="project" value="InterPro"/>
</dbReference>
<evidence type="ECO:0000256" key="8">
    <source>
        <dbReference type="ARBA" id="ARBA00023170"/>
    </source>
</evidence>
<keyword evidence="5" id="KW-0677">Repeat</keyword>
<evidence type="ECO:0000256" key="9">
    <source>
        <dbReference type="SAM" id="Phobius"/>
    </source>
</evidence>
<evidence type="ECO:0000259" key="10">
    <source>
        <dbReference type="PROSITE" id="PS50011"/>
    </source>
</evidence>
<dbReference type="InterPro" id="IPR032675">
    <property type="entry name" value="LRR_dom_sf"/>
</dbReference>
<reference evidence="11" key="1">
    <citation type="submission" date="2023-03" db="EMBL/GenBank/DDBJ databases">
        <title>Chromosome-scale reference genome and RAD-based genetic map of yellow starthistle (Centaurea solstitialis) reveal putative structural variation and QTLs associated with invader traits.</title>
        <authorList>
            <person name="Reatini B."/>
            <person name="Cang F.A."/>
            <person name="Jiang Q."/>
            <person name="Mckibben M.T.W."/>
            <person name="Barker M.S."/>
            <person name="Rieseberg L.H."/>
            <person name="Dlugosch K.M."/>
        </authorList>
    </citation>
    <scope>NUCLEOTIDE SEQUENCE</scope>
    <source>
        <strain evidence="11">CAN-66</strain>
        <tissue evidence="11">Leaf</tissue>
    </source>
</reference>
<dbReference type="Gene3D" id="1.10.510.10">
    <property type="entry name" value="Transferase(Phosphotransferase) domain 1"/>
    <property type="match status" value="1"/>
</dbReference>
<evidence type="ECO:0000256" key="5">
    <source>
        <dbReference type="ARBA" id="ARBA00022737"/>
    </source>
</evidence>
<gene>
    <name evidence="11" type="ORF">OSB04_002165</name>
</gene>
<dbReference type="PANTHER" id="PTHR48053:SF71">
    <property type="entry name" value="LEUCINE RICH REPEAT FAMILY PROTEIN, EXPRESSED"/>
    <property type="match status" value="1"/>
</dbReference>
<evidence type="ECO:0000256" key="3">
    <source>
        <dbReference type="ARBA" id="ARBA00022692"/>
    </source>
</evidence>
<dbReference type="FunFam" id="1.10.510.10:FF:001424">
    <property type="entry name" value="Protein kinase superfamily protein"/>
    <property type="match status" value="1"/>
</dbReference>
<dbReference type="EMBL" id="JARYMX010000001">
    <property type="protein sequence ID" value="KAJ9566199.1"/>
    <property type="molecule type" value="Genomic_DNA"/>
</dbReference>
<evidence type="ECO:0000256" key="4">
    <source>
        <dbReference type="ARBA" id="ARBA00022729"/>
    </source>
</evidence>
<dbReference type="InterPro" id="IPR000719">
    <property type="entry name" value="Prot_kinase_dom"/>
</dbReference>
<sequence>MAPSSLSSIDGFGPVCNFTGIVCSGENSVKEIDLSHQKLAGALDFDSICSSSLESSLEKLSLGSNLLHGTITSHVSNCTNLNYLDLSDNHFSGEFLEISSLTKIHFLKLNLSGFSGQFPWKLLQYLTNLTKLSLGDNPFELIPFPFEILNLEKLQNLFLSNSSIQGTIPEAIGDLLSLQTLELSDNYLRTNSCTCLRTSFPVEFGAFKFLKQISIYRNKFTGELPPRIGSWADFEYIEVAHNLLTGTILKSRGSCVSLVDINLARNSISGQIPASLGSIPPLKSLNVSANKLSGVIPASLLSLNLDLIDLSNNTLIGQLPEWLPKVNKSSFGGNLGLCADRRRDVRSCSLGSRKFGDFHGNLHVKKYWFIAVGLLLLLLLSCFLFVKLRRKYRKPSTDRGFSWDMKTFHNISINDGKILRSLNQENLIGRGGSRNVYKVELGCGKKLAIKHMSKSGIDSSNRTPIAETILPRQKSRWSEYDAEVAILSSTRHINLVKLYCSITSEDSNLLVYEYMPNGSLWDRLHMYQEVEMDWNVRYMIAMGPAQGLEYLHHKCAQPVIHRDVKSSNILLDEETKPKIADFGLAKIVQENNVMDSTEIIAGT</sequence>
<dbReference type="SMART" id="SM00220">
    <property type="entry name" value="S_TKc"/>
    <property type="match status" value="1"/>
</dbReference>
<feature type="transmembrane region" description="Helical" evidence="9">
    <location>
        <begin position="367"/>
        <end position="386"/>
    </location>
</feature>
<dbReference type="SUPFAM" id="SSF56112">
    <property type="entry name" value="Protein kinase-like (PK-like)"/>
    <property type="match status" value="1"/>
</dbReference>
<evidence type="ECO:0000313" key="11">
    <source>
        <dbReference type="EMBL" id="KAJ9566199.1"/>
    </source>
</evidence>
<keyword evidence="6 9" id="KW-1133">Transmembrane helix</keyword>
<keyword evidence="3 9" id="KW-0812">Transmembrane</keyword>
<dbReference type="GO" id="GO:0004672">
    <property type="term" value="F:protein kinase activity"/>
    <property type="evidence" value="ECO:0007669"/>
    <property type="project" value="InterPro"/>
</dbReference>
<evidence type="ECO:0000256" key="6">
    <source>
        <dbReference type="ARBA" id="ARBA00022989"/>
    </source>
</evidence>
<comment type="caution">
    <text evidence="11">The sequence shown here is derived from an EMBL/GenBank/DDBJ whole genome shotgun (WGS) entry which is preliminary data.</text>
</comment>
<evidence type="ECO:0000256" key="1">
    <source>
        <dbReference type="ARBA" id="ARBA00004479"/>
    </source>
</evidence>
<proteinExistence type="predicted"/>
<keyword evidence="4" id="KW-0732">Signal</keyword>
<organism evidence="11 12">
    <name type="scientific">Centaurea solstitialis</name>
    <name type="common">yellow star-thistle</name>
    <dbReference type="NCBI Taxonomy" id="347529"/>
    <lineage>
        <taxon>Eukaryota</taxon>
        <taxon>Viridiplantae</taxon>
        <taxon>Streptophyta</taxon>
        <taxon>Embryophyta</taxon>
        <taxon>Tracheophyta</taxon>
        <taxon>Spermatophyta</taxon>
        <taxon>Magnoliopsida</taxon>
        <taxon>eudicotyledons</taxon>
        <taxon>Gunneridae</taxon>
        <taxon>Pentapetalae</taxon>
        <taxon>asterids</taxon>
        <taxon>campanulids</taxon>
        <taxon>Asterales</taxon>
        <taxon>Asteraceae</taxon>
        <taxon>Carduoideae</taxon>
        <taxon>Cardueae</taxon>
        <taxon>Centaureinae</taxon>
        <taxon>Centaurea</taxon>
    </lineage>
</organism>
<dbReference type="AlphaFoldDB" id="A0AA38TU69"/>
<dbReference type="InterPro" id="IPR051716">
    <property type="entry name" value="Plant_RL_S/T_kinase"/>
</dbReference>
<dbReference type="PANTHER" id="PTHR48053">
    <property type="entry name" value="LEUCINE RICH REPEAT FAMILY PROTEIN, EXPRESSED"/>
    <property type="match status" value="1"/>
</dbReference>
<accession>A0AA38TU69</accession>
<evidence type="ECO:0000313" key="12">
    <source>
        <dbReference type="Proteomes" id="UP001172457"/>
    </source>
</evidence>
<dbReference type="GO" id="GO:0016020">
    <property type="term" value="C:membrane"/>
    <property type="evidence" value="ECO:0007669"/>
    <property type="project" value="UniProtKB-SubCell"/>
</dbReference>
<dbReference type="PROSITE" id="PS50011">
    <property type="entry name" value="PROTEIN_KINASE_DOM"/>
    <property type="match status" value="1"/>
</dbReference>
<evidence type="ECO:0000256" key="2">
    <source>
        <dbReference type="ARBA" id="ARBA00022614"/>
    </source>
</evidence>
<dbReference type="SUPFAM" id="SSF52058">
    <property type="entry name" value="L domain-like"/>
    <property type="match status" value="1"/>
</dbReference>
<dbReference type="Pfam" id="PF00069">
    <property type="entry name" value="Pkinase"/>
    <property type="match status" value="1"/>
</dbReference>
<keyword evidence="2" id="KW-0433">Leucine-rich repeat</keyword>
<dbReference type="PROSITE" id="PS00108">
    <property type="entry name" value="PROTEIN_KINASE_ST"/>
    <property type="match status" value="1"/>
</dbReference>
<keyword evidence="12" id="KW-1185">Reference proteome</keyword>
<dbReference type="InterPro" id="IPR001611">
    <property type="entry name" value="Leu-rich_rpt"/>
</dbReference>
<dbReference type="Gene3D" id="3.30.200.20">
    <property type="entry name" value="Phosphorylase Kinase, domain 1"/>
    <property type="match status" value="1"/>
</dbReference>
<name>A0AA38TU69_9ASTR</name>
<comment type="subcellular location">
    <subcellularLocation>
        <location evidence="1">Membrane</location>
        <topology evidence="1">Single-pass type I membrane protein</topology>
    </subcellularLocation>
</comment>
<dbReference type="Gene3D" id="3.80.10.10">
    <property type="entry name" value="Ribonuclease Inhibitor"/>
    <property type="match status" value="3"/>
</dbReference>
<dbReference type="Proteomes" id="UP001172457">
    <property type="component" value="Chromosome 1"/>
</dbReference>
<keyword evidence="8" id="KW-0675">Receptor</keyword>
<feature type="domain" description="Protein kinase" evidence="10">
    <location>
        <begin position="422"/>
        <end position="603"/>
    </location>
</feature>